<organism evidence="1 2">
    <name type="scientific">Cricetulus griseus</name>
    <name type="common">Chinese hamster</name>
    <name type="synonym">Cricetulus barabensis griseus</name>
    <dbReference type="NCBI Taxonomy" id="10029"/>
    <lineage>
        <taxon>Eukaryota</taxon>
        <taxon>Metazoa</taxon>
        <taxon>Chordata</taxon>
        <taxon>Craniata</taxon>
        <taxon>Vertebrata</taxon>
        <taxon>Euteleostomi</taxon>
        <taxon>Mammalia</taxon>
        <taxon>Eutheria</taxon>
        <taxon>Euarchontoglires</taxon>
        <taxon>Glires</taxon>
        <taxon>Rodentia</taxon>
        <taxon>Myomorpha</taxon>
        <taxon>Muroidea</taxon>
        <taxon>Cricetidae</taxon>
        <taxon>Cricetinae</taxon>
        <taxon>Cricetulus</taxon>
    </lineage>
</organism>
<name>G3HZ56_CRIGR</name>
<dbReference type="AlphaFoldDB" id="G3HZ56"/>
<protein>
    <submittedName>
        <fullName evidence="1">Uncharacterized protein</fullName>
    </submittedName>
</protein>
<reference evidence="2" key="1">
    <citation type="journal article" date="2011" name="Nat. Biotechnol.">
        <title>The genomic sequence of the Chinese hamster ovary (CHO)-K1 cell line.</title>
        <authorList>
            <person name="Xu X."/>
            <person name="Nagarajan H."/>
            <person name="Lewis N.E."/>
            <person name="Pan S."/>
            <person name="Cai Z."/>
            <person name="Liu X."/>
            <person name="Chen W."/>
            <person name="Xie M."/>
            <person name="Wang W."/>
            <person name="Hammond S."/>
            <person name="Andersen M.R."/>
            <person name="Neff N."/>
            <person name="Passarelli B."/>
            <person name="Koh W."/>
            <person name="Fan H.C."/>
            <person name="Wang J."/>
            <person name="Gui Y."/>
            <person name="Lee K.H."/>
            <person name="Betenbaugh M.J."/>
            <person name="Quake S.R."/>
            <person name="Famili I."/>
            <person name="Palsson B.O."/>
            <person name="Wang J."/>
        </authorList>
    </citation>
    <scope>NUCLEOTIDE SEQUENCE [LARGE SCALE GENOMIC DNA]</scope>
    <source>
        <strain evidence="2">CHO K1 cell line</strain>
    </source>
</reference>
<evidence type="ECO:0000313" key="1">
    <source>
        <dbReference type="EMBL" id="EGW13110.1"/>
    </source>
</evidence>
<dbReference type="InParanoid" id="G3HZ56"/>
<gene>
    <name evidence="1" type="ORF">I79_016351</name>
</gene>
<accession>G3HZ56</accession>
<proteinExistence type="predicted"/>
<sequence length="86" mass="9490">MTQESSAPSVASGVSGMQVHLMFSRTTFRHVFKVHIKHKGVLYLDPTKQAPGKPALQDIPKIFHYTHAGTSKSEKSPALLAPMQFE</sequence>
<dbReference type="EMBL" id="JH000960">
    <property type="protein sequence ID" value="EGW13110.1"/>
    <property type="molecule type" value="Genomic_DNA"/>
</dbReference>
<evidence type="ECO:0000313" key="2">
    <source>
        <dbReference type="Proteomes" id="UP000001075"/>
    </source>
</evidence>
<dbReference type="Proteomes" id="UP000001075">
    <property type="component" value="Unassembled WGS sequence"/>
</dbReference>